<accession>A0A0F9E235</accession>
<name>A0A0F9E235_9ZZZZ</name>
<evidence type="ECO:0000256" key="1">
    <source>
        <dbReference type="SAM" id="MobiDB-lite"/>
    </source>
</evidence>
<comment type="caution">
    <text evidence="2">The sequence shown here is derived from an EMBL/GenBank/DDBJ whole genome shotgun (WGS) entry which is preliminary data.</text>
</comment>
<feature type="non-terminal residue" evidence="2">
    <location>
        <position position="61"/>
    </location>
</feature>
<organism evidence="2">
    <name type="scientific">marine sediment metagenome</name>
    <dbReference type="NCBI Taxonomy" id="412755"/>
    <lineage>
        <taxon>unclassified sequences</taxon>
        <taxon>metagenomes</taxon>
        <taxon>ecological metagenomes</taxon>
    </lineage>
</organism>
<reference evidence="2" key="1">
    <citation type="journal article" date="2015" name="Nature">
        <title>Complex archaea that bridge the gap between prokaryotes and eukaryotes.</title>
        <authorList>
            <person name="Spang A."/>
            <person name="Saw J.H."/>
            <person name="Jorgensen S.L."/>
            <person name="Zaremba-Niedzwiedzka K."/>
            <person name="Martijn J."/>
            <person name="Lind A.E."/>
            <person name="van Eijk R."/>
            <person name="Schleper C."/>
            <person name="Guy L."/>
            <person name="Ettema T.J."/>
        </authorList>
    </citation>
    <scope>NUCLEOTIDE SEQUENCE</scope>
</reference>
<sequence>MSSNSFATSAAMIAAGVAVPYPARGIGAGRDLGRAEVEEARDGEGALGRDRRQDRPGEREG</sequence>
<dbReference type="EMBL" id="LAZR01036766">
    <property type="protein sequence ID" value="KKL23976.1"/>
    <property type="molecule type" value="Genomic_DNA"/>
</dbReference>
<evidence type="ECO:0000313" key="2">
    <source>
        <dbReference type="EMBL" id="KKL23976.1"/>
    </source>
</evidence>
<proteinExistence type="predicted"/>
<gene>
    <name evidence="2" type="ORF">LCGC14_2420010</name>
</gene>
<protein>
    <submittedName>
        <fullName evidence="2">Uncharacterized protein</fullName>
    </submittedName>
</protein>
<feature type="region of interest" description="Disordered" evidence="1">
    <location>
        <begin position="23"/>
        <end position="61"/>
    </location>
</feature>
<feature type="compositionally biased region" description="Basic and acidic residues" evidence="1">
    <location>
        <begin position="31"/>
        <end position="61"/>
    </location>
</feature>
<dbReference type="AlphaFoldDB" id="A0A0F9E235"/>